<dbReference type="EMBL" id="MNCJ02000330">
    <property type="protein sequence ID" value="KAF5765860.1"/>
    <property type="molecule type" value="Genomic_DNA"/>
</dbReference>
<reference evidence="1" key="1">
    <citation type="journal article" date="2017" name="Nature">
        <title>The sunflower genome provides insights into oil metabolism, flowering and Asterid evolution.</title>
        <authorList>
            <person name="Badouin H."/>
            <person name="Gouzy J."/>
            <person name="Grassa C.J."/>
            <person name="Murat F."/>
            <person name="Staton S.E."/>
            <person name="Cottret L."/>
            <person name="Lelandais-Briere C."/>
            <person name="Owens G.L."/>
            <person name="Carrere S."/>
            <person name="Mayjonade B."/>
            <person name="Legrand L."/>
            <person name="Gill N."/>
            <person name="Kane N.C."/>
            <person name="Bowers J.E."/>
            <person name="Hubner S."/>
            <person name="Bellec A."/>
            <person name="Berard A."/>
            <person name="Berges H."/>
            <person name="Blanchet N."/>
            <person name="Boniface M.C."/>
            <person name="Brunel D."/>
            <person name="Catrice O."/>
            <person name="Chaidir N."/>
            <person name="Claudel C."/>
            <person name="Donnadieu C."/>
            <person name="Faraut T."/>
            <person name="Fievet G."/>
            <person name="Helmstetter N."/>
            <person name="King M."/>
            <person name="Knapp S.J."/>
            <person name="Lai Z."/>
            <person name="Le Paslier M.C."/>
            <person name="Lippi Y."/>
            <person name="Lorenzon L."/>
            <person name="Mandel J.R."/>
            <person name="Marage G."/>
            <person name="Marchand G."/>
            <person name="Marquand E."/>
            <person name="Bret-Mestries E."/>
            <person name="Morien E."/>
            <person name="Nambeesan S."/>
            <person name="Nguyen T."/>
            <person name="Pegot-Espagnet P."/>
            <person name="Pouilly N."/>
            <person name="Raftis F."/>
            <person name="Sallet E."/>
            <person name="Schiex T."/>
            <person name="Thomas J."/>
            <person name="Vandecasteele C."/>
            <person name="Vares D."/>
            <person name="Vear F."/>
            <person name="Vautrin S."/>
            <person name="Crespi M."/>
            <person name="Mangin B."/>
            <person name="Burke J.M."/>
            <person name="Salse J."/>
            <person name="Munos S."/>
            <person name="Vincourt P."/>
            <person name="Rieseberg L.H."/>
            <person name="Langlade N.B."/>
        </authorList>
    </citation>
    <scope>NUCLEOTIDE SEQUENCE</scope>
    <source>
        <tissue evidence="1">Leaves</tissue>
    </source>
</reference>
<evidence type="ECO:0000313" key="1">
    <source>
        <dbReference type="EMBL" id="KAF5765860.1"/>
    </source>
</evidence>
<dbReference type="AlphaFoldDB" id="A0A9K3E2U2"/>
<gene>
    <name evidence="1" type="ORF">HanXRQr2_Chr15g0708581</name>
</gene>
<sequence length="44" mass="5050">MREAFYLHKIVFLSSAIVYGWPNEVMCIEDFPKSAGCSQPIWAN</sequence>
<name>A0A9K3E2U2_HELAN</name>
<protein>
    <submittedName>
        <fullName evidence="1">UDP-glucose 4-epimerase</fullName>
        <ecNumber evidence="1">5.1.3.2</ecNumber>
    </submittedName>
</protein>
<dbReference type="EC" id="5.1.3.2" evidence="1"/>
<accession>A0A9K3E2U2</accession>
<keyword evidence="2" id="KW-1185">Reference proteome</keyword>
<evidence type="ECO:0000313" key="2">
    <source>
        <dbReference type="Proteomes" id="UP000215914"/>
    </source>
</evidence>
<organism evidence="1 2">
    <name type="scientific">Helianthus annuus</name>
    <name type="common">Common sunflower</name>
    <dbReference type="NCBI Taxonomy" id="4232"/>
    <lineage>
        <taxon>Eukaryota</taxon>
        <taxon>Viridiplantae</taxon>
        <taxon>Streptophyta</taxon>
        <taxon>Embryophyta</taxon>
        <taxon>Tracheophyta</taxon>
        <taxon>Spermatophyta</taxon>
        <taxon>Magnoliopsida</taxon>
        <taxon>eudicotyledons</taxon>
        <taxon>Gunneridae</taxon>
        <taxon>Pentapetalae</taxon>
        <taxon>asterids</taxon>
        <taxon>campanulids</taxon>
        <taxon>Asterales</taxon>
        <taxon>Asteraceae</taxon>
        <taxon>Asteroideae</taxon>
        <taxon>Heliantheae alliance</taxon>
        <taxon>Heliantheae</taxon>
        <taxon>Helianthus</taxon>
    </lineage>
</organism>
<dbReference type="Gramene" id="mRNA:HanXRQr2_Chr15g0708581">
    <property type="protein sequence ID" value="mRNA:HanXRQr2_Chr15g0708581"/>
    <property type="gene ID" value="HanXRQr2_Chr15g0708581"/>
</dbReference>
<proteinExistence type="predicted"/>
<comment type="caution">
    <text evidence="1">The sequence shown here is derived from an EMBL/GenBank/DDBJ whole genome shotgun (WGS) entry which is preliminary data.</text>
</comment>
<dbReference type="Proteomes" id="UP000215914">
    <property type="component" value="Unassembled WGS sequence"/>
</dbReference>
<keyword evidence="1" id="KW-0413">Isomerase</keyword>
<dbReference type="GO" id="GO:0003978">
    <property type="term" value="F:UDP-glucose 4-epimerase activity"/>
    <property type="evidence" value="ECO:0007669"/>
    <property type="project" value="UniProtKB-EC"/>
</dbReference>
<reference evidence="1" key="2">
    <citation type="submission" date="2020-06" db="EMBL/GenBank/DDBJ databases">
        <title>Helianthus annuus Genome sequencing and assembly Release 2.</title>
        <authorList>
            <person name="Gouzy J."/>
            <person name="Langlade N."/>
            <person name="Munos S."/>
        </authorList>
    </citation>
    <scope>NUCLEOTIDE SEQUENCE</scope>
    <source>
        <tissue evidence="1">Leaves</tissue>
    </source>
</reference>